<dbReference type="Proteomes" id="UP000194127">
    <property type="component" value="Unassembled WGS sequence"/>
</dbReference>
<dbReference type="EMBL" id="KZ110599">
    <property type="protein sequence ID" value="OSX61216.1"/>
    <property type="molecule type" value="Genomic_DNA"/>
</dbReference>
<dbReference type="GeneID" id="36325954"/>
<evidence type="ECO:0000313" key="1">
    <source>
        <dbReference type="EMBL" id="OSX61216.1"/>
    </source>
</evidence>
<gene>
    <name evidence="1" type="ORF">POSPLADRAFT_1058140</name>
</gene>
<reference evidence="1 2" key="1">
    <citation type="submission" date="2017-04" db="EMBL/GenBank/DDBJ databases">
        <title>Genome Sequence of the Model Brown-Rot Fungus Postia placenta SB12.</title>
        <authorList>
            <consortium name="DOE Joint Genome Institute"/>
            <person name="Gaskell J."/>
            <person name="Kersten P."/>
            <person name="Larrondo L.F."/>
            <person name="Canessa P."/>
            <person name="Martinez D."/>
            <person name="Hibbett D."/>
            <person name="Schmoll M."/>
            <person name="Kubicek C.P."/>
            <person name="Martinez A.T."/>
            <person name="Yadav J."/>
            <person name="Master E."/>
            <person name="Magnuson J.K."/>
            <person name="James T."/>
            <person name="Yaver D."/>
            <person name="Berka R."/>
            <person name="Labutti K."/>
            <person name="Lipzen A."/>
            <person name="Aerts A."/>
            <person name="Barry K."/>
            <person name="Henrissat B."/>
            <person name="Blanchette R."/>
            <person name="Grigoriev I."/>
            <person name="Cullen D."/>
        </authorList>
    </citation>
    <scope>NUCLEOTIDE SEQUENCE [LARGE SCALE GENOMIC DNA]</scope>
    <source>
        <strain evidence="1 2">MAD-698-R-SB12</strain>
    </source>
</reference>
<protein>
    <submittedName>
        <fullName evidence="1">Uncharacterized protein</fullName>
    </submittedName>
</protein>
<name>A0A1X6MYC5_9APHY</name>
<keyword evidence="2" id="KW-1185">Reference proteome</keyword>
<evidence type="ECO:0000313" key="2">
    <source>
        <dbReference type="Proteomes" id="UP000194127"/>
    </source>
</evidence>
<organism evidence="1 2">
    <name type="scientific">Postia placenta MAD-698-R-SB12</name>
    <dbReference type="NCBI Taxonomy" id="670580"/>
    <lineage>
        <taxon>Eukaryota</taxon>
        <taxon>Fungi</taxon>
        <taxon>Dikarya</taxon>
        <taxon>Basidiomycota</taxon>
        <taxon>Agaricomycotina</taxon>
        <taxon>Agaricomycetes</taxon>
        <taxon>Polyporales</taxon>
        <taxon>Adustoporiaceae</taxon>
        <taxon>Rhodonia</taxon>
    </lineage>
</organism>
<dbReference type="OrthoDB" id="3236701at2759"/>
<dbReference type="RefSeq" id="XP_024338010.1">
    <property type="nucleotide sequence ID" value="XM_024481004.1"/>
</dbReference>
<accession>A0A1X6MYC5</accession>
<sequence length="115" mass="12829">MITIRHLFSGQTRFYVGRTLLGKRYNTTSAKSSGPREFKVVLDNETLYVDQQLAEALGWKPGQGIDGVPLTLSGWPPHYFAIARTGTDSDLLARGTVESSRNPNVQTVLDYLKDR</sequence>
<proteinExistence type="predicted"/>
<dbReference type="AlphaFoldDB" id="A0A1X6MYC5"/>